<feature type="chain" id="PRO_5012138669" evidence="1">
    <location>
        <begin position="23"/>
        <end position="519"/>
    </location>
</feature>
<dbReference type="Proteomes" id="UP000184474">
    <property type="component" value="Unassembled WGS sequence"/>
</dbReference>
<name>A0A1M6V0U4_REIAG</name>
<dbReference type="InterPro" id="IPR038636">
    <property type="entry name" value="Wzi_sf"/>
</dbReference>
<feature type="signal peptide" evidence="1">
    <location>
        <begin position="1"/>
        <end position="22"/>
    </location>
</feature>
<evidence type="ECO:0000256" key="1">
    <source>
        <dbReference type="SAM" id="SignalP"/>
    </source>
</evidence>
<reference evidence="3" key="1">
    <citation type="submission" date="2016-11" db="EMBL/GenBank/DDBJ databases">
        <authorList>
            <person name="Varghese N."/>
            <person name="Submissions S."/>
        </authorList>
    </citation>
    <scope>NUCLEOTIDE SEQUENCE [LARGE SCALE GENOMIC DNA]</scope>
    <source>
        <strain evidence="3">DSM 26134</strain>
    </source>
</reference>
<dbReference type="EMBL" id="FRAA01000008">
    <property type="protein sequence ID" value="SHK74936.1"/>
    <property type="molecule type" value="Genomic_DNA"/>
</dbReference>
<keyword evidence="1" id="KW-0732">Signal</keyword>
<evidence type="ECO:0000313" key="3">
    <source>
        <dbReference type="Proteomes" id="UP000184474"/>
    </source>
</evidence>
<sequence>MNRYTIYFALCMLIVHINTLHAQVLYPDSEYLEYYRILEIKNEGISNRMNIFPTIVSQYNKDSITWNPWKDNFQLDQQKNKSISLLPARLTNHYNSTYAHGYNDGALWKGKGYTGSIQGGVAGKYGLLEFTIAPIVFFSQNSAFELAPQTSDNNPYNYQFTNKRIDYVQRYGDQSFAEFDLGQTDIRLVYKSFTIGASTQNIVWGPAQRNPILLSNNSSGIPHIDIGTHKPVNTKIGRFEGKIYYGLLKKSDYFDEDTQWNHRYWSGFSASYNPSFLPSLYLGFNRVLYKKAKDFVPLDLLVFITNFDDNDGVDGVNDEYDQMGSITMRWFFREVGFETYLEFAKNDFGGKLYGTEPDHSRGYTLGFSKYIDLKNKDLIKLTYEHATLDQSKSNAYRATPTWYAHHIVKQGYTQKGQILGAGIGPGSSSDYFNAQYVFATGILQLTAQRIRFNDDYFYDTIKDENRHDHEWTLESTFSKFIGNYLVGMHFGMNFRQNMYYVENNDKTNVSISLNLSKNF</sequence>
<accession>A0A1M6V0U4</accession>
<dbReference type="InterPro" id="IPR026950">
    <property type="entry name" value="Caps_assemb_Wzi"/>
</dbReference>
<dbReference type="Pfam" id="PF14052">
    <property type="entry name" value="Caps_assemb_Wzi"/>
    <property type="match status" value="1"/>
</dbReference>
<protein>
    <submittedName>
        <fullName evidence="2">Capsule assembly protein Wzi</fullName>
    </submittedName>
</protein>
<dbReference type="Gene3D" id="2.40.160.130">
    <property type="entry name" value="Capsule assembly protein Wzi"/>
    <property type="match status" value="1"/>
</dbReference>
<dbReference type="STRING" id="156994.SAMN04488028_10870"/>
<dbReference type="AlphaFoldDB" id="A0A1M6V0U4"/>
<keyword evidence="3" id="KW-1185">Reference proteome</keyword>
<organism evidence="2 3">
    <name type="scientific">Reichenbachiella agariperforans</name>
    <dbReference type="NCBI Taxonomy" id="156994"/>
    <lineage>
        <taxon>Bacteria</taxon>
        <taxon>Pseudomonadati</taxon>
        <taxon>Bacteroidota</taxon>
        <taxon>Cytophagia</taxon>
        <taxon>Cytophagales</taxon>
        <taxon>Reichenbachiellaceae</taxon>
        <taxon>Reichenbachiella</taxon>
    </lineage>
</organism>
<evidence type="ECO:0000313" key="2">
    <source>
        <dbReference type="EMBL" id="SHK74936.1"/>
    </source>
</evidence>
<proteinExistence type="predicted"/>
<dbReference type="RefSeq" id="WP_084190626.1">
    <property type="nucleotide sequence ID" value="NZ_FRAA01000008.1"/>
</dbReference>
<gene>
    <name evidence="2" type="ORF">SAMN04488028_10870</name>
</gene>